<evidence type="ECO:0000256" key="3">
    <source>
        <dbReference type="ARBA" id="ARBA00011071"/>
    </source>
</evidence>
<feature type="transmembrane region" description="Helical" evidence="11">
    <location>
        <begin position="407"/>
        <end position="427"/>
    </location>
</feature>
<dbReference type="GO" id="GO:1990529">
    <property type="term" value="C:glycosylphosphatidylinositol-mannosyltransferase I complex"/>
    <property type="evidence" value="ECO:0007669"/>
    <property type="project" value="TreeGrafter"/>
</dbReference>
<accession>A0A7S3LVZ2</accession>
<evidence type="ECO:0000256" key="11">
    <source>
        <dbReference type="RuleBase" id="RU365064"/>
    </source>
</evidence>
<keyword evidence="8 11" id="KW-0256">Endoplasmic reticulum</keyword>
<evidence type="ECO:0000256" key="6">
    <source>
        <dbReference type="ARBA" id="ARBA00022679"/>
    </source>
</evidence>
<dbReference type="GO" id="GO:0006506">
    <property type="term" value="P:GPI anchor biosynthetic process"/>
    <property type="evidence" value="ECO:0007669"/>
    <property type="project" value="UniProtKB-UniPathway"/>
</dbReference>
<dbReference type="Pfam" id="PF05007">
    <property type="entry name" value="Mannosyl_trans"/>
    <property type="match status" value="1"/>
</dbReference>
<reference evidence="13" key="1">
    <citation type="submission" date="2021-01" db="EMBL/GenBank/DDBJ databases">
        <authorList>
            <person name="Corre E."/>
            <person name="Pelletier E."/>
            <person name="Niang G."/>
            <person name="Scheremetjew M."/>
            <person name="Finn R."/>
            <person name="Kale V."/>
            <person name="Holt S."/>
            <person name="Cochrane G."/>
            <person name="Meng A."/>
            <person name="Brown T."/>
            <person name="Cohen L."/>
        </authorList>
    </citation>
    <scope>NUCLEOTIDE SEQUENCE</scope>
    <source>
        <strain evidence="13">NIES-2562</strain>
    </source>
</reference>
<protein>
    <recommendedName>
        <fullName evidence="11">GPI mannosyltransferase 1</fullName>
        <ecNumber evidence="11">2.4.1.-</ecNumber>
    </recommendedName>
    <alternativeName>
        <fullName evidence="11">GPI mannosyltransferase I</fullName>
    </alternativeName>
</protein>
<keyword evidence="4 11" id="KW-0337">GPI-anchor biosynthesis</keyword>
<dbReference type="EMBL" id="HBIB01045976">
    <property type="protein sequence ID" value="CAE0267846.1"/>
    <property type="molecule type" value="Transcribed_RNA"/>
</dbReference>
<keyword evidence="5 11" id="KW-0328">Glycosyltransferase</keyword>
<evidence type="ECO:0000256" key="8">
    <source>
        <dbReference type="ARBA" id="ARBA00022824"/>
    </source>
</evidence>
<keyword evidence="7 11" id="KW-0812">Transmembrane</keyword>
<evidence type="ECO:0000256" key="4">
    <source>
        <dbReference type="ARBA" id="ARBA00022502"/>
    </source>
</evidence>
<evidence type="ECO:0000256" key="1">
    <source>
        <dbReference type="ARBA" id="ARBA00004477"/>
    </source>
</evidence>
<dbReference type="AlphaFoldDB" id="A0A7S3LVZ2"/>
<evidence type="ECO:0000313" key="13">
    <source>
        <dbReference type="EMBL" id="CAE0267847.1"/>
    </source>
</evidence>
<feature type="transmembrane region" description="Helical" evidence="11">
    <location>
        <begin position="322"/>
        <end position="346"/>
    </location>
</feature>
<feature type="transmembrane region" description="Helical" evidence="11">
    <location>
        <begin position="292"/>
        <end position="310"/>
    </location>
</feature>
<gene>
    <name evidence="12" type="ORF">PBIL07802_LOCUS30192</name>
    <name evidence="13" type="ORF">PBIL07802_LOCUS30193</name>
</gene>
<dbReference type="UniPathway" id="UPA00196"/>
<feature type="transmembrane region" description="Helical" evidence="11">
    <location>
        <begin position="168"/>
        <end position="185"/>
    </location>
</feature>
<comment type="pathway">
    <text evidence="2 11">Glycolipid biosynthesis; glycosylphosphatidylinositol-anchor biosynthesis.</text>
</comment>
<dbReference type="InterPro" id="IPR007704">
    <property type="entry name" value="PIG-M"/>
</dbReference>
<keyword evidence="10 11" id="KW-0472">Membrane</keyword>
<dbReference type="GO" id="GO:0005789">
    <property type="term" value="C:endoplasmic reticulum membrane"/>
    <property type="evidence" value="ECO:0007669"/>
    <property type="project" value="UniProtKB-SubCell"/>
</dbReference>
<name>A0A7S3LVZ2_9EUKA</name>
<keyword evidence="9 11" id="KW-1133">Transmembrane helix</keyword>
<dbReference type="PANTHER" id="PTHR12886:SF0">
    <property type="entry name" value="GPI MANNOSYLTRANSFERASE 1"/>
    <property type="match status" value="1"/>
</dbReference>
<evidence type="ECO:0000313" key="12">
    <source>
        <dbReference type="EMBL" id="CAE0267846.1"/>
    </source>
</evidence>
<dbReference type="PANTHER" id="PTHR12886">
    <property type="entry name" value="PIG-M MANNOSYLTRANSFERASE"/>
    <property type="match status" value="1"/>
</dbReference>
<comment type="subcellular location">
    <subcellularLocation>
        <location evidence="1 11">Endoplasmic reticulum membrane</location>
        <topology evidence="1 11">Multi-pass membrane protein</topology>
    </subcellularLocation>
</comment>
<feature type="transmembrane region" description="Helical" evidence="11">
    <location>
        <begin position="42"/>
        <end position="59"/>
    </location>
</feature>
<feature type="transmembrane region" description="Helical" evidence="11">
    <location>
        <begin position="147"/>
        <end position="162"/>
    </location>
</feature>
<evidence type="ECO:0000256" key="7">
    <source>
        <dbReference type="ARBA" id="ARBA00022692"/>
    </source>
</evidence>
<comment type="function">
    <text evidence="11">Catalytic subunit of the glycosylphosphatidylinositol-mannosyltransferase I complex which catalyzes the transfer of the first mannose, via an alpha-1,4 bond from a dolichol-phosphate-mannose (Dol-P-Man) to the glucosaminyl acyl phosphatidylinositol (GlcN-(acyl)PI) intermediate to generate alpha-D-Man-(1-&gt;4)-alpha-D-GlcN-(1-&gt;6)-(1-radyl,2-acyl-sn-glycero-3-phospho)-2-acyl-inositol and participates in the sixth step of the glycosylphosphatidylinositol-anchor biosynthesis.</text>
</comment>
<evidence type="ECO:0000256" key="5">
    <source>
        <dbReference type="ARBA" id="ARBA00022676"/>
    </source>
</evidence>
<dbReference type="GO" id="GO:0051751">
    <property type="term" value="F:alpha-1,4-mannosyltransferase activity"/>
    <property type="evidence" value="ECO:0007669"/>
    <property type="project" value="InterPro"/>
</dbReference>
<dbReference type="EC" id="2.4.1.-" evidence="11"/>
<evidence type="ECO:0000256" key="2">
    <source>
        <dbReference type="ARBA" id="ARBA00004687"/>
    </source>
</evidence>
<feature type="transmembrane region" description="Helical" evidence="11">
    <location>
        <begin position="246"/>
        <end position="265"/>
    </location>
</feature>
<dbReference type="EMBL" id="HBIB01045977">
    <property type="protein sequence ID" value="CAE0267847.1"/>
    <property type="molecule type" value="Transcribed_RNA"/>
</dbReference>
<sequence length="433" mass="48331">MGEGSASSPLQSTREEEKSLLPHPDDLRAIYTPVLAWTNRNVLAFGLIIRIALFGYGVLHDALLEVPYTDVDYFVFSDAAAKVHEGKSPFERKTYRYSPFLAWMLLPNETVGKWWGKALFVIFDMLVGKLVGVFLEAQAGLTKRDSALLLSLWMLNPIVVNVSTRGNAEALICFFVVAAISCLYAKRGTAAGVFLGIATHLKVYPIIYAPVFLFYLAEGGVEFSLLTLSVAKVWRLGVGVMKSKQAWLFAIGFALSFSICTYASYSMYGDEYMEEALLYHAKRTDHKHNFSVYFHLFYLLADTDLGALVSKMCFAPQFLITAAIGFATFKSPALAMFGQTLVFVAFNKVYTVQYFCWYFCLLPLAAAEARLSRRHVAVMMLAGGVSLVLWLAGAYQIEFKSLPYFDMVTAASALCLLSQCYIAAVFLRHRKME</sequence>
<feature type="transmembrane region" description="Helical" evidence="11">
    <location>
        <begin position="376"/>
        <end position="395"/>
    </location>
</feature>
<feature type="transmembrane region" description="Helical" evidence="11">
    <location>
        <begin position="114"/>
        <end position="135"/>
    </location>
</feature>
<organism evidence="13">
    <name type="scientific">Palpitomonas bilix</name>
    <dbReference type="NCBI Taxonomy" id="652834"/>
    <lineage>
        <taxon>Eukaryota</taxon>
        <taxon>Eukaryota incertae sedis</taxon>
    </lineage>
</organism>
<feature type="transmembrane region" description="Helical" evidence="11">
    <location>
        <begin position="190"/>
        <end position="207"/>
    </location>
</feature>
<proteinExistence type="inferred from homology"/>
<keyword evidence="6 11" id="KW-0808">Transferase</keyword>
<evidence type="ECO:0000256" key="10">
    <source>
        <dbReference type="ARBA" id="ARBA00023136"/>
    </source>
</evidence>
<comment type="similarity">
    <text evidence="3 11">Belongs to the PIGM family.</text>
</comment>
<dbReference type="GO" id="GO:0004376">
    <property type="term" value="F:GPI mannosyltransferase activity"/>
    <property type="evidence" value="ECO:0007669"/>
    <property type="project" value="InterPro"/>
</dbReference>
<evidence type="ECO:0000256" key="9">
    <source>
        <dbReference type="ARBA" id="ARBA00022989"/>
    </source>
</evidence>